<protein>
    <submittedName>
        <fullName evidence="2">Uncharacterized protein</fullName>
    </submittedName>
</protein>
<gene>
    <name evidence="2" type="ORF">CONCODRAFT_7325</name>
</gene>
<keyword evidence="1" id="KW-0472">Membrane</keyword>
<proteinExistence type="predicted"/>
<evidence type="ECO:0000256" key="1">
    <source>
        <dbReference type="SAM" id="Phobius"/>
    </source>
</evidence>
<accession>A0A137P587</accession>
<organism evidence="2 3">
    <name type="scientific">Conidiobolus coronatus (strain ATCC 28846 / CBS 209.66 / NRRL 28638)</name>
    <name type="common">Delacroixia coronata</name>
    <dbReference type="NCBI Taxonomy" id="796925"/>
    <lineage>
        <taxon>Eukaryota</taxon>
        <taxon>Fungi</taxon>
        <taxon>Fungi incertae sedis</taxon>
        <taxon>Zoopagomycota</taxon>
        <taxon>Entomophthoromycotina</taxon>
        <taxon>Entomophthoromycetes</taxon>
        <taxon>Entomophthorales</taxon>
        <taxon>Ancylistaceae</taxon>
        <taxon>Conidiobolus</taxon>
    </lineage>
</organism>
<dbReference type="EMBL" id="KQ964511">
    <property type="protein sequence ID" value="KXN70180.1"/>
    <property type="molecule type" value="Genomic_DNA"/>
</dbReference>
<keyword evidence="3" id="KW-1185">Reference proteome</keyword>
<evidence type="ECO:0000313" key="3">
    <source>
        <dbReference type="Proteomes" id="UP000070444"/>
    </source>
</evidence>
<keyword evidence="1" id="KW-0812">Transmembrane</keyword>
<name>A0A137P587_CONC2</name>
<sequence>MYGIHTNANYMHEPLNLDRKFLFHQISFYDLTSSGTFNLKPRYIAELPEFNSRLNKVSNYLAPKDLLETEHQSYDLNILNAKLSSVNSICDSITAELIHFDFITSTDDATLENTCITRFNLFERNYTKTINSLNQLKREYSRYVKKIENFEYSTQASQLHVGLLILEYGRINQACLSDTLLIPFVLALMTILTECIGLMSSKYFVTMALRLFTLL</sequence>
<reference evidence="2 3" key="1">
    <citation type="journal article" date="2015" name="Genome Biol. Evol.">
        <title>Phylogenomic analyses indicate that early fungi evolved digesting cell walls of algal ancestors of land plants.</title>
        <authorList>
            <person name="Chang Y."/>
            <person name="Wang S."/>
            <person name="Sekimoto S."/>
            <person name="Aerts A.L."/>
            <person name="Choi C."/>
            <person name="Clum A."/>
            <person name="LaButti K.M."/>
            <person name="Lindquist E.A."/>
            <person name="Yee Ngan C."/>
            <person name="Ohm R.A."/>
            <person name="Salamov A.A."/>
            <person name="Grigoriev I.V."/>
            <person name="Spatafora J.W."/>
            <person name="Berbee M.L."/>
        </authorList>
    </citation>
    <scope>NUCLEOTIDE SEQUENCE [LARGE SCALE GENOMIC DNA]</scope>
    <source>
        <strain evidence="2 3">NRRL 28638</strain>
    </source>
</reference>
<evidence type="ECO:0000313" key="2">
    <source>
        <dbReference type="EMBL" id="KXN70180.1"/>
    </source>
</evidence>
<keyword evidence="1" id="KW-1133">Transmembrane helix</keyword>
<dbReference type="AlphaFoldDB" id="A0A137P587"/>
<feature type="transmembrane region" description="Helical" evidence="1">
    <location>
        <begin position="180"/>
        <end position="200"/>
    </location>
</feature>
<dbReference type="Proteomes" id="UP000070444">
    <property type="component" value="Unassembled WGS sequence"/>
</dbReference>